<dbReference type="GO" id="GO:0020037">
    <property type="term" value="F:heme binding"/>
    <property type="evidence" value="ECO:0007669"/>
    <property type="project" value="InterPro"/>
</dbReference>
<keyword evidence="4 8" id="KW-0479">Metal-binding</keyword>
<evidence type="ECO:0000256" key="3">
    <source>
        <dbReference type="ARBA" id="ARBA00022617"/>
    </source>
</evidence>
<dbReference type="Gene3D" id="1.10.630.10">
    <property type="entry name" value="Cytochrome P450"/>
    <property type="match status" value="1"/>
</dbReference>
<keyword evidence="7 8" id="KW-0503">Monooxygenase</keyword>
<keyword evidence="5 8" id="KW-0560">Oxidoreductase</keyword>
<dbReference type="InterPro" id="IPR001128">
    <property type="entry name" value="Cyt_P450"/>
</dbReference>
<evidence type="ECO:0000256" key="5">
    <source>
        <dbReference type="ARBA" id="ARBA00023002"/>
    </source>
</evidence>
<evidence type="ECO:0000256" key="6">
    <source>
        <dbReference type="ARBA" id="ARBA00023004"/>
    </source>
</evidence>
<evidence type="ECO:0000313" key="10">
    <source>
        <dbReference type="Proteomes" id="UP000237105"/>
    </source>
</evidence>
<protein>
    <submittedName>
        <fullName evidence="9">Cytochrome P</fullName>
    </submittedName>
</protein>
<sequence length="100" mass="11538">MGRMTYLWGDDAGDFRPERWLNNGVFQPQSPFKFIAFHAGPRICLGKDFAYRQMKIVSIALIHFFHFKLANETKQVTYKTLLTLHIDGGLPLCAVSRKTF</sequence>
<evidence type="ECO:0000256" key="7">
    <source>
        <dbReference type="ARBA" id="ARBA00023033"/>
    </source>
</evidence>
<evidence type="ECO:0000256" key="1">
    <source>
        <dbReference type="ARBA" id="ARBA00001971"/>
    </source>
</evidence>
<dbReference type="PROSITE" id="PS00086">
    <property type="entry name" value="CYTOCHROME_P450"/>
    <property type="match status" value="1"/>
</dbReference>
<evidence type="ECO:0000256" key="4">
    <source>
        <dbReference type="ARBA" id="ARBA00022723"/>
    </source>
</evidence>
<dbReference type="SUPFAM" id="SSF48264">
    <property type="entry name" value="Cytochrome P450"/>
    <property type="match status" value="1"/>
</dbReference>
<dbReference type="Pfam" id="PF00067">
    <property type="entry name" value="p450"/>
    <property type="match status" value="1"/>
</dbReference>
<comment type="caution">
    <text evidence="9">The sequence shown here is derived from an EMBL/GenBank/DDBJ whole genome shotgun (WGS) entry which is preliminary data.</text>
</comment>
<dbReference type="GO" id="GO:0006629">
    <property type="term" value="P:lipid metabolic process"/>
    <property type="evidence" value="ECO:0007669"/>
    <property type="project" value="UniProtKB-ARBA"/>
</dbReference>
<keyword evidence="10" id="KW-1185">Reference proteome</keyword>
<dbReference type="STRING" id="3476.A0A2P5C5N1"/>
<name>A0A2P5C5N1_PARAD</name>
<dbReference type="PANTHER" id="PTHR24296">
    <property type="entry name" value="CYTOCHROME P450"/>
    <property type="match status" value="1"/>
</dbReference>
<evidence type="ECO:0000256" key="2">
    <source>
        <dbReference type="ARBA" id="ARBA00010617"/>
    </source>
</evidence>
<dbReference type="AlphaFoldDB" id="A0A2P5C5N1"/>
<comment type="similarity">
    <text evidence="2 8">Belongs to the cytochrome P450 family.</text>
</comment>
<dbReference type="GO" id="GO:0005506">
    <property type="term" value="F:iron ion binding"/>
    <property type="evidence" value="ECO:0007669"/>
    <property type="project" value="InterPro"/>
</dbReference>
<dbReference type="InterPro" id="IPR036396">
    <property type="entry name" value="Cyt_P450_sf"/>
</dbReference>
<dbReference type="InterPro" id="IPR017972">
    <property type="entry name" value="Cyt_P450_CS"/>
</dbReference>
<dbReference type="Proteomes" id="UP000237105">
    <property type="component" value="Unassembled WGS sequence"/>
</dbReference>
<dbReference type="EMBL" id="JXTB01000172">
    <property type="protein sequence ID" value="PON56339.1"/>
    <property type="molecule type" value="Genomic_DNA"/>
</dbReference>
<dbReference type="OrthoDB" id="1470350at2759"/>
<gene>
    <name evidence="9" type="ORF">PanWU01x14_181700</name>
</gene>
<reference evidence="10" key="1">
    <citation type="submission" date="2016-06" db="EMBL/GenBank/DDBJ databases">
        <title>Parallel loss of symbiosis genes in relatives of nitrogen-fixing non-legume Parasponia.</title>
        <authorList>
            <person name="Van Velzen R."/>
            <person name="Holmer R."/>
            <person name="Bu F."/>
            <person name="Rutten L."/>
            <person name="Van Zeijl A."/>
            <person name="Liu W."/>
            <person name="Santuari L."/>
            <person name="Cao Q."/>
            <person name="Sharma T."/>
            <person name="Shen D."/>
            <person name="Roswanjaya Y."/>
            <person name="Wardhani T."/>
            <person name="Kalhor M.S."/>
            <person name="Jansen J."/>
            <person name="Van den Hoogen J."/>
            <person name="Gungor B."/>
            <person name="Hartog M."/>
            <person name="Hontelez J."/>
            <person name="Verver J."/>
            <person name="Yang W.-C."/>
            <person name="Schijlen E."/>
            <person name="Repin R."/>
            <person name="Schilthuizen M."/>
            <person name="Schranz E."/>
            <person name="Heidstra R."/>
            <person name="Miyata K."/>
            <person name="Fedorova E."/>
            <person name="Kohlen W."/>
            <person name="Bisseling T."/>
            <person name="Smit S."/>
            <person name="Geurts R."/>
        </authorList>
    </citation>
    <scope>NUCLEOTIDE SEQUENCE [LARGE SCALE GENOMIC DNA]</scope>
    <source>
        <strain evidence="10">cv. WU1-14</strain>
    </source>
</reference>
<comment type="cofactor">
    <cofactor evidence="1">
        <name>heme</name>
        <dbReference type="ChEBI" id="CHEBI:30413"/>
    </cofactor>
</comment>
<keyword evidence="6 8" id="KW-0408">Iron</keyword>
<proteinExistence type="inferred from homology"/>
<keyword evidence="3 8" id="KW-0349">Heme</keyword>
<dbReference type="GO" id="GO:0016705">
    <property type="term" value="F:oxidoreductase activity, acting on paired donors, with incorporation or reduction of molecular oxygen"/>
    <property type="evidence" value="ECO:0007669"/>
    <property type="project" value="InterPro"/>
</dbReference>
<accession>A0A2P5C5N1</accession>
<organism evidence="9 10">
    <name type="scientific">Parasponia andersonii</name>
    <name type="common">Sponia andersonii</name>
    <dbReference type="NCBI Taxonomy" id="3476"/>
    <lineage>
        <taxon>Eukaryota</taxon>
        <taxon>Viridiplantae</taxon>
        <taxon>Streptophyta</taxon>
        <taxon>Embryophyta</taxon>
        <taxon>Tracheophyta</taxon>
        <taxon>Spermatophyta</taxon>
        <taxon>Magnoliopsida</taxon>
        <taxon>eudicotyledons</taxon>
        <taxon>Gunneridae</taxon>
        <taxon>Pentapetalae</taxon>
        <taxon>rosids</taxon>
        <taxon>fabids</taxon>
        <taxon>Rosales</taxon>
        <taxon>Cannabaceae</taxon>
        <taxon>Parasponia</taxon>
    </lineage>
</organism>
<evidence type="ECO:0000256" key="8">
    <source>
        <dbReference type="RuleBase" id="RU000461"/>
    </source>
</evidence>
<evidence type="ECO:0000313" key="9">
    <source>
        <dbReference type="EMBL" id="PON56339.1"/>
    </source>
</evidence>
<dbReference type="GO" id="GO:0004497">
    <property type="term" value="F:monooxygenase activity"/>
    <property type="evidence" value="ECO:0007669"/>
    <property type="project" value="UniProtKB-KW"/>
</dbReference>